<keyword evidence="1" id="KW-0472">Membrane</keyword>
<feature type="transmembrane region" description="Helical" evidence="1">
    <location>
        <begin position="137"/>
        <end position="160"/>
    </location>
</feature>
<comment type="caution">
    <text evidence="3">The sequence shown here is derived from an EMBL/GenBank/DDBJ whole genome shotgun (WGS) entry which is preliminary data.</text>
</comment>
<accession>A0A1R1EMD5</accession>
<evidence type="ECO:0000313" key="4">
    <source>
        <dbReference type="Proteomes" id="UP000187172"/>
    </source>
</evidence>
<dbReference type="RefSeq" id="WP_076171852.1">
    <property type="nucleotide sequence ID" value="NZ_MRTP01000005.1"/>
</dbReference>
<dbReference type="EMBL" id="MRTP01000005">
    <property type="protein sequence ID" value="OMF52978.1"/>
    <property type="molecule type" value="Genomic_DNA"/>
</dbReference>
<proteinExistence type="predicted"/>
<dbReference type="STRING" id="297318.BK138_18835"/>
<dbReference type="Proteomes" id="UP000187172">
    <property type="component" value="Unassembled WGS sequence"/>
</dbReference>
<gene>
    <name evidence="3" type="ORF">BK138_18835</name>
</gene>
<organism evidence="3 4">
    <name type="scientific">Paenibacillus rhizosphaerae</name>
    <dbReference type="NCBI Taxonomy" id="297318"/>
    <lineage>
        <taxon>Bacteria</taxon>
        <taxon>Bacillati</taxon>
        <taxon>Bacillota</taxon>
        <taxon>Bacilli</taxon>
        <taxon>Bacillales</taxon>
        <taxon>Paenibacillaceae</taxon>
        <taxon>Paenibacillus</taxon>
    </lineage>
</organism>
<evidence type="ECO:0000313" key="3">
    <source>
        <dbReference type="EMBL" id="OMF52978.1"/>
    </source>
</evidence>
<evidence type="ECO:0000256" key="1">
    <source>
        <dbReference type="SAM" id="Phobius"/>
    </source>
</evidence>
<evidence type="ECO:0000259" key="2">
    <source>
        <dbReference type="Pfam" id="PF09835"/>
    </source>
</evidence>
<keyword evidence="1" id="KW-0812">Transmembrane</keyword>
<reference evidence="3 4" key="1">
    <citation type="submission" date="2016-11" db="EMBL/GenBank/DDBJ databases">
        <title>Paenibacillus species isolates.</title>
        <authorList>
            <person name="Beno S.M."/>
        </authorList>
    </citation>
    <scope>NUCLEOTIDE SEQUENCE [LARGE SCALE GENOMIC DNA]</scope>
    <source>
        <strain evidence="3 4">FSL R5-0378</strain>
    </source>
</reference>
<dbReference type="AlphaFoldDB" id="A0A1R1EMD5"/>
<dbReference type="Pfam" id="PF09835">
    <property type="entry name" value="DUF2062"/>
    <property type="match status" value="1"/>
</dbReference>
<protein>
    <submittedName>
        <fullName evidence="3">Group-specific protein</fullName>
    </submittedName>
</protein>
<feature type="transmembrane region" description="Helical" evidence="1">
    <location>
        <begin position="73"/>
        <end position="94"/>
    </location>
</feature>
<feature type="domain" description="DUF2062" evidence="2">
    <location>
        <begin position="16"/>
        <end position="167"/>
    </location>
</feature>
<keyword evidence="4" id="KW-1185">Reference proteome</keyword>
<keyword evidence="1" id="KW-1133">Transmembrane helix</keyword>
<dbReference type="InterPro" id="IPR018639">
    <property type="entry name" value="DUF2062"/>
</dbReference>
<name>A0A1R1EMD5_9BACL</name>
<sequence length="180" mass="20269">MTTKSRKHNIFHKFYRKIKLNMIKLFRSPGGARKVSLGFALGFGLEMIVISTGSLVYLIFYPTVRLAGGSLPAAIIGNVIGKLTFLPIVLLPFAKKIGEWFFPKKMVDIPVQEHAWRNLLSGDFTIFKHLLQGGLHVLIGMSVFGLVLGVISFFVVRFLYNQRKRHRLAKRQNAAAVKSL</sequence>
<feature type="transmembrane region" description="Helical" evidence="1">
    <location>
        <begin position="37"/>
        <end position="61"/>
    </location>
</feature>